<keyword evidence="3" id="KW-1185">Reference proteome</keyword>
<comment type="caution">
    <text evidence="2">The sequence shown here is derived from an EMBL/GenBank/DDBJ whole genome shotgun (WGS) entry which is preliminary data.</text>
</comment>
<dbReference type="RefSeq" id="WP_309752998.1">
    <property type="nucleotide sequence ID" value="NZ_JAVDPY010000031.1"/>
</dbReference>
<organism evidence="2 3">
    <name type="scientific">Xanthobacter flavus</name>
    <dbReference type="NCBI Taxonomy" id="281"/>
    <lineage>
        <taxon>Bacteria</taxon>
        <taxon>Pseudomonadati</taxon>
        <taxon>Pseudomonadota</taxon>
        <taxon>Alphaproteobacteria</taxon>
        <taxon>Hyphomicrobiales</taxon>
        <taxon>Xanthobacteraceae</taxon>
        <taxon>Xanthobacter</taxon>
    </lineage>
</organism>
<dbReference type="SMART" id="SM00382">
    <property type="entry name" value="AAA"/>
    <property type="match status" value="1"/>
</dbReference>
<protein>
    <submittedName>
        <fullName evidence="2">RecA-family ATPase</fullName>
    </submittedName>
</protein>
<evidence type="ECO:0000313" key="2">
    <source>
        <dbReference type="EMBL" id="MDR6336976.1"/>
    </source>
</evidence>
<name>A0ABU1KQT2_XANFL</name>
<reference evidence="2 3" key="1">
    <citation type="submission" date="2023-07" db="EMBL/GenBank/DDBJ databases">
        <title>Genomic Encyclopedia of Type Strains, Phase IV (KMG-IV): sequencing the most valuable type-strain genomes for metagenomic binning, comparative biology and taxonomic classification.</title>
        <authorList>
            <person name="Goeker M."/>
        </authorList>
    </citation>
    <scope>NUCLEOTIDE SEQUENCE [LARGE SCALE GENOMIC DNA]</scope>
    <source>
        <strain evidence="2 3">DSM 338</strain>
    </source>
</reference>
<dbReference type="InterPro" id="IPR003593">
    <property type="entry name" value="AAA+_ATPase"/>
</dbReference>
<accession>A0ABU1KQT2</accession>
<dbReference type="EMBL" id="JAVDPY010000031">
    <property type="protein sequence ID" value="MDR6336976.1"/>
    <property type="molecule type" value="Genomic_DNA"/>
</dbReference>
<dbReference type="Proteomes" id="UP001245370">
    <property type="component" value="Unassembled WGS sequence"/>
</dbReference>
<dbReference type="SUPFAM" id="SSF52540">
    <property type="entry name" value="P-loop containing nucleoside triphosphate hydrolases"/>
    <property type="match status" value="1"/>
</dbReference>
<dbReference type="Gene3D" id="3.40.50.300">
    <property type="entry name" value="P-loop containing nucleotide triphosphate hydrolases"/>
    <property type="match status" value="1"/>
</dbReference>
<gene>
    <name evidence="2" type="ORF">GGQ86_005485</name>
</gene>
<evidence type="ECO:0000259" key="1">
    <source>
        <dbReference type="SMART" id="SM00382"/>
    </source>
</evidence>
<sequence length="366" mass="38971">MAEPLEVVCAADLAGKPIPPRQEHVEGMIPAGNVTLLYGDGGTGKSLLALQLAVATAAGSQWIGLPVARGSALFLTAEDEVAEVHRRLASICALEGLELAEMSDLDITSLAGKDAVLSVADSRAGTMKETPLFAELERWIEGHGNYTLIVLDTLADLFGGEENARGHARQFIGQLRGLAIRRHATIVLLAHPSLSGMASGTGTSGNTAWSNSVRSRLYLERVTMRDGDRVTEPDPDVRVLATKKVNYGRVGGEVRVRWTEGVFVPCGQPGIGNSAALEAIRAERVFLDLLGSYTAQGRYVSSSPSSTFAPSVFCRDAKAEGVTKAGFLTAMNNLFAEGRIVNEAFGRASKTRHRIALKRDNEAASD</sequence>
<evidence type="ECO:0000313" key="3">
    <source>
        <dbReference type="Proteomes" id="UP001245370"/>
    </source>
</evidence>
<dbReference type="InterPro" id="IPR027417">
    <property type="entry name" value="P-loop_NTPase"/>
</dbReference>
<feature type="domain" description="AAA+ ATPase" evidence="1">
    <location>
        <begin position="31"/>
        <end position="223"/>
    </location>
</feature>
<dbReference type="Pfam" id="PF13481">
    <property type="entry name" value="AAA_25"/>
    <property type="match status" value="1"/>
</dbReference>
<proteinExistence type="predicted"/>